<evidence type="ECO:0000256" key="13">
    <source>
        <dbReference type="ARBA" id="ARBA00023136"/>
    </source>
</evidence>
<gene>
    <name evidence="23" type="ORF">T551_03393</name>
</gene>
<feature type="transmembrane region" description="Helical" evidence="20">
    <location>
        <begin position="1146"/>
        <end position="1167"/>
    </location>
</feature>
<evidence type="ECO:0000256" key="5">
    <source>
        <dbReference type="ARBA" id="ARBA00022553"/>
    </source>
</evidence>
<dbReference type="InterPro" id="IPR036412">
    <property type="entry name" value="HAD-like_sf"/>
</dbReference>
<dbReference type="Gene3D" id="2.70.150.10">
    <property type="entry name" value="Calcium-transporting ATPase, cytoplasmic transduction domain A"/>
    <property type="match status" value="1"/>
</dbReference>
<evidence type="ECO:0000259" key="21">
    <source>
        <dbReference type="Pfam" id="PF16209"/>
    </source>
</evidence>
<feature type="binding site" evidence="18">
    <location>
        <position position="738"/>
    </location>
    <ligand>
        <name>ATP</name>
        <dbReference type="ChEBI" id="CHEBI:30616"/>
    </ligand>
</feature>
<feature type="domain" description="P-type ATPase N-terminal" evidence="21">
    <location>
        <begin position="71"/>
        <end position="122"/>
    </location>
</feature>
<comment type="caution">
    <text evidence="23">The sequence shown here is derived from an EMBL/GenBank/DDBJ whole genome shotgun (WGS) entry which is preliminary data.</text>
</comment>
<dbReference type="InterPro" id="IPR023299">
    <property type="entry name" value="ATPase_P-typ_cyto_dom_N"/>
</dbReference>
<dbReference type="SUPFAM" id="SSF81660">
    <property type="entry name" value="Metal cation-transporting ATPase, ATP-binding domain N"/>
    <property type="match status" value="1"/>
</dbReference>
<dbReference type="SFLD" id="SFLDS00003">
    <property type="entry name" value="Haloacid_Dehalogenase"/>
    <property type="match status" value="1"/>
</dbReference>
<keyword evidence="10 19" id="KW-0460">Magnesium</keyword>
<evidence type="ECO:0000256" key="4">
    <source>
        <dbReference type="ARBA" id="ARBA00022448"/>
    </source>
</evidence>
<dbReference type="SFLD" id="SFLDF00027">
    <property type="entry name" value="p-type_atpase"/>
    <property type="match status" value="1"/>
</dbReference>
<dbReference type="GO" id="GO:0005524">
    <property type="term" value="F:ATP binding"/>
    <property type="evidence" value="ECO:0007669"/>
    <property type="project" value="UniProtKB-UniRule"/>
</dbReference>
<dbReference type="Pfam" id="PF16209">
    <property type="entry name" value="PhoLip_ATPase_N"/>
    <property type="match status" value="1"/>
</dbReference>
<dbReference type="PANTHER" id="PTHR24092">
    <property type="entry name" value="PROBABLE PHOSPHOLIPID-TRANSPORTING ATPASE"/>
    <property type="match status" value="1"/>
</dbReference>
<feature type="transmembrane region" description="Helical" evidence="20">
    <location>
        <begin position="1095"/>
        <end position="1116"/>
    </location>
</feature>
<feature type="active site" description="4-aspartylphosphate intermediate" evidence="17">
    <location>
        <position position="563"/>
    </location>
</feature>
<dbReference type="PANTHER" id="PTHR24092:SF180">
    <property type="entry name" value="PHOSPHOLIPID-TRANSPORTING ATPASE DNF1-RELATED"/>
    <property type="match status" value="1"/>
</dbReference>
<keyword evidence="24" id="KW-1185">Reference proteome</keyword>
<evidence type="ECO:0000256" key="14">
    <source>
        <dbReference type="ARBA" id="ARBA00034036"/>
    </source>
</evidence>
<dbReference type="InterPro" id="IPR023298">
    <property type="entry name" value="ATPase_P-typ_TM_dom_sf"/>
</dbReference>
<evidence type="ECO:0000259" key="22">
    <source>
        <dbReference type="Pfam" id="PF16212"/>
    </source>
</evidence>
<evidence type="ECO:0000256" key="15">
    <source>
        <dbReference type="ARBA" id="ARBA00049128"/>
    </source>
</evidence>
<feature type="binding site" evidence="18">
    <location>
        <position position="874"/>
    </location>
    <ligand>
        <name>ATP</name>
        <dbReference type="ChEBI" id="CHEBI:30616"/>
    </ligand>
</feature>
<comment type="catalytic activity">
    <reaction evidence="14 20">
        <text>ATP + H2O + phospholipidSide 1 = ADP + phosphate + phospholipidSide 2.</text>
        <dbReference type="EC" id="7.6.2.1"/>
    </reaction>
</comment>
<dbReference type="InterPro" id="IPR032630">
    <property type="entry name" value="P_typ_ATPase_c"/>
</dbReference>
<dbReference type="FunFam" id="3.40.50.1000:FF:000001">
    <property type="entry name" value="Phospholipid-transporting ATPase IC"/>
    <property type="match status" value="1"/>
</dbReference>
<dbReference type="InterPro" id="IPR032631">
    <property type="entry name" value="P-type_ATPase_N"/>
</dbReference>
<feature type="binding site" evidence="18">
    <location>
        <position position="876"/>
    </location>
    <ligand>
        <name>ATP</name>
        <dbReference type="ChEBI" id="CHEBI:30616"/>
    </ligand>
</feature>
<dbReference type="eggNOG" id="KOG0206">
    <property type="taxonomic scope" value="Eukaryota"/>
</dbReference>
<feature type="binding site" evidence="18">
    <location>
        <position position="564"/>
    </location>
    <ligand>
        <name>ATP</name>
        <dbReference type="ChEBI" id="CHEBI:30616"/>
    </ligand>
</feature>
<dbReference type="InterPro" id="IPR001757">
    <property type="entry name" value="P_typ_ATPase"/>
</dbReference>
<reference evidence="24" key="1">
    <citation type="journal article" date="2016" name="Nat. Commun.">
        <title>Genome analysis of three Pneumocystis species reveals adaptation mechanisms to life exclusively in mammalian hosts.</title>
        <authorList>
            <person name="Ma L."/>
            <person name="Chen Z."/>
            <person name="Huang D.W."/>
            <person name="Kutty G."/>
            <person name="Ishihara M."/>
            <person name="Wang H."/>
            <person name="Abouelleil A."/>
            <person name="Bishop L."/>
            <person name="Davey E."/>
            <person name="Deng R."/>
            <person name="Deng X."/>
            <person name="Fan L."/>
            <person name="Fantoni G."/>
            <person name="Fitzgerald M."/>
            <person name="Gogineni E."/>
            <person name="Goldberg J.M."/>
            <person name="Handley G."/>
            <person name="Hu X."/>
            <person name="Huber C."/>
            <person name="Jiao X."/>
            <person name="Jones K."/>
            <person name="Levin J.Z."/>
            <person name="Liu Y."/>
            <person name="Macdonald P."/>
            <person name="Melnikov A."/>
            <person name="Raley C."/>
            <person name="Sassi M."/>
            <person name="Sherman B.T."/>
            <person name="Song X."/>
            <person name="Sykes S."/>
            <person name="Tran B."/>
            <person name="Walsh L."/>
            <person name="Xia Y."/>
            <person name="Yang J."/>
            <person name="Young S."/>
            <person name="Zeng Q."/>
            <person name="Zheng X."/>
            <person name="Stephens R."/>
            <person name="Nusbaum C."/>
            <person name="Birren B.W."/>
            <person name="Azadi P."/>
            <person name="Lempicki R.A."/>
            <person name="Cuomo C.A."/>
            <person name="Kovacs J.A."/>
        </authorList>
    </citation>
    <scope>NUCLEOTIDE SEQUENCE [LARGE SCALE GENOMIC DNA]</scope>
    <source>
        <strain evidence="24">RU7</strain>
    </source>
</reference>
<dbReference type="GO" id="GO:0090556">
    <property type="term" value="F:phosphatidylserine floppase activity"/>
    <property type="evidence" value="ECO:0007669"/>
    <property type="project" value="RHEA"/>
</dbReference>
<evidence type="ECO:0000256" key="6">
    <source>
        <dbReference type="ARBA" id="ARBA00022692"/>
    </source>
</evidence>
<evidence type="ECO:0000256" key="9">
    <source>
        <dbReference type="ARBA" id="ARBA00022840"/>
    </source>
</evidence>
<feature type="transmembrane region" description="Helical" evidence="20">
    <location>
        <begin position="1244"/>
        <end position="1267"/>
    </location>
</feature>
<feature type="binding site" evidence="18">
    <location>
        <position position="697"/>
    </location>
    <ligand>
        <name>ATP</name>
        <dbReference type="ChEBI" id="CHEBI:30616"/>
    </ligand>
</feature>
<feature type="binding site" evidence="19">
    <location>
        <position position="565"/>
    </location>
    <ligand>
        <name>Mg(2+)</name>
        <dbReference type="ChEBI" id="CHEBI:18420"/>
    </ligand>
</feature>
<feature type="transmembrane region" description="Helical" evidence="20">
    <location>
        <begin position="100"/>
        <end position="117"/>
    </location>
</feature>
<evidence type="ECO:0000256" key="16">
    <source>
        <dbReference type="ARBA" id="ARBA00051303"/>
    </source>
</evidence>
<feature type="transmembrane region" description="Helical" evidence="20">
    <location>
        <begin position="123"/>
        <end position="142"/>
    </location>
</feature>
<keyword evidence="4" id="KW-0813">Transport</keyword>
<dbReference type="EMBL" id="LFWA01000016">
    <property type="protein sequence ID" value="KTW26931.1"/>
    <property type="molecule type" value="Genomic_DNA"/>
</dbReference>
<dbReference type="GO" id="GO:0005789">
    <property type="term" value="C:endoplasmic reticulum membrane"/>
    <property type="evidence" value="ECO:0007669"/>
    <property type="project" value="UniProtKB-SubCell"/>
</dbReference>
<feature type="domain" description="P-type ATPase C-terminal" evidence="22">
    <location>
        <begin position="1032"/>
        <end position="1281"/>
    </location>
</feature>
<dbReference type="InterPro" id="IPR018303">
    <property type="entry name" value="ATPase_P-typ_P_site"/>
</dbReference>
<feature type="binding site" evidence="18">
    <location>
        <position position="986"/>
    </location>
    <ligand>
        <name>ATP</name>
        <dbReference type="ChEBI" id="CHEBI:30616"/>
    </ligand>
</feature>
<feature type="transmembrane region" description="Helical" evidence="20">
    <location>
        <begin position="445"/>
        <end position="466"/>
    </location>
</feature>
<dbReference type="RefSeq" id="XP_018228262.1">
    <property type="nucleotide sequence ID" value="XM_018375656.1"/>
</dbReference>
<dbReference type="Gene3D" id="3.40.1110.10">
    <property type="entry name" value="Calcium-transporting ATPase, cytoplasmic domain N"/>
    <property type="match status" value="1"/>
</dbReference>
<evidence type="ECO:0000256" key="20">
    <source>
        <dbReference type="RuleBase" id="RU362033"/>
    </source>
</evidence>
<name>A0A0W4ZEX8_PNEJ7</name>
<dbReference type="InterPro" id="IPR006539">
    <property type="entry name" value="P-type_ATPase_IV"/>
</dbReference>
<dbReference type="CDD" id="cd02073">
    <property type="entry name" value="P-type_ATPase_APLT_Dnf-like"/>
    <property type="match status" value="1"/>
</dbReference>
<dbReference type="Pfam" id="PF16212">
    <property type="entry name" value="PhoLip_ATPase_C"/>
    <property type="match status" value="1"/>
</dbReference>
<evidence type="ECO:0000256" key="18">
    <source>
        <dbReference type="PIRSR" id="PIRSR606539-2"/>
    </source>
</evidence>
<evidence type="ECO:0000256" key="12">
    <source>
        <dbReference type="ARBA" id="ARBA00022989"/>
    </source>
</evidence>
<dbReference type="GO" id="GO:0016887">
    <property type="term" value="F:ATP hydrolysis activity"/>
    <property type="evidence" value="ECO:0007669"/>
    <property type="project" value="InterPro"/>
</dbReference>
<feature type="binding site" evidence="18">
    <location>
        <position position="1010"/>
    </location>
    <ligand>
        <name>ATP</name>
        <dbReference type="ChEBI" id="CHEBI:30616"/>
    </ligand>
</feature>
<feature type="binding site" evidence="18">
    <location>
        <position position="980"/>
    </location>
    <ligand>
        <name>ATP</name>
        <dbReference type="ChEBI" id="CHEBI:30616"/>
    </ligand>
</feature>
<dbReference type="NCBIfam" id="TIGR01652">
    <property type="entry name" value="ATPase-Plipid"/>
    <property type="match status" value="1"/>
</dbReference>
<evidence type="ECO:0000256" key="19">
    <source>
        <dbReference type="PIRSR" id="PIRSR606539-3"/>
    </source>
</evidence>
<dbReference type="GO" id="GO:0000287">
    <property type="term" value="F:magnesium ion binding"/>
    <property type="evidence" value="ECO:0007669"/>
    <property type="project" value="UniProtKB-UniRule"/>
</dbReference>
<evidence type="ECO:0000256" key="17">
    <source>
        <dbReference type="PIRSR" id="PIRSR606539-1"/>
    </source>
</evidence>
<evidence type="ECO:0000256" key="11">
    <source>
        <dbReference type="ARBA" id="ARBA00022967"/>
    </source>
</evidence>
<dbReference type="VEuPathDB" id="FungiDB:T551_03393"/>
<accession>A0A0W4ZEX8</accession>
<feature type="transmembrane region" description="Helical" evidence="20">
    <location>
        <begin position="495"/>
        <end position="517"/>
    </location>
</feature>
<dbReference type="NCBIfam" id="TIGR01494">
    <property type="entry name" value="ATPase_P-type"/>
    <property type="match status" value="1"/>
</dbReference>
<comment type="catalytic activity">
    <reaction evidence="16">
        <text>a 1,2-diacyl-sn-glycero-3-phospho-L-serine(out) + ATP + H2O = a 1,2-diacyl-sn-glycero-3-phospho-L-serine(in) + ADP + phosphate + H(+)</text>
        <dbReference type="Rhea" id="RHEA:38567"/>
        <dbReference type="ChEBI" id="CHEBI:15377"/>
        <dbReference type="ChEBI" id="CHEBI:15378"/>
        <dbReference type="ChEBI" id="CHEBI:30616"/>
        <dbReference type="ChEBI" id="CHEBI:43474"/>
        <dbReference type="ChEBI" id="CHEBI:57262"/>
        <dbReference type="ChEBI" id="CHEBI:456216"/>
    </reaction>
    <physiologicalReaction direction="left-to-right" evidence="16">
        <dbReference type="Rhea" id="RHEA:38568"/>
    </physiologicalReaction>
</comment>
<keyword evidence="12 20" id="KW-1133">Transmembrane helix</keyword>
<feature type="binding site" evidence="19">
    <location>
        <position position="563"/>
    </location>
    <ligand>
        <name>Mg(2+)</name>
        <dbReference type="ChEBI" id="CHEBI:18420"/>
    </ligand>
</feature>
<dbReference type="STRING" id="1408657.A0A0W4ZEX8"/>
<comment type="subcellular location">
    <subcellularLocation>
        <location evidence="2">Endoplasmic reticulum membrane</location>
        <topology evidence="2">Multi-pass membrane protein</topology>
    </subcellularLocation>
    <subcellularLocation>
        <location evidence="20">Membrane</location>
        <topology evidence="20">Multi-pass membrane protein</topology>
    </subcellularLocation>
</comment>
<keyword evidence="7 19" id="KW-0479">Metal-binding</keyword>
<evidence type="ECO:0000256" key="3">
    <source>
        <dbReference type="ARBA" id="ARBA00008109"/>
    </source>
</evidence>
<dbReference type="GeneID" id="28941911"/>
<dbReference type="FunFam" id="3.40.1110.10:FF:000087">
    <property type="entry name" value="Phospholipid-transporting ATPase"/>
    <property type="match status" value="1"/>
</dbReference>
<dbReference type="PROSITE" id="PS00154">
    <property type="entry name" value="ATPASE_E1_E2"/>
    <property type="match status" value="1"/>
</dbReference>
<evidence type="ECO:0000256" key="7">
    <source>
        <dbReference type="ARBA" id="ARBA00022723"/>
    </source>
</evidence>
<dbReference type="SUPFAM" id="SSF81665">
    <property type="entry name" value="Calcium ATPase, transmembrane domain M"/>
    <property type="match status" value="1"/>
</dbReference>
<keyword evidence="5" id="KW-0597">Phosphoprotein</keyword>
<keyword evidence="6 20" id="KW-0812">Transmembrane</keyword>
<evidence type="ECO:0000313" key="23">
    <source>
        <dbReference type="EMBL" id="KTW26931.1"/>
    </source>
</evidence>
<evidence type="ECO:0000313" key="24">
    <source>
        <dbReference type="Proteomes" id="UP000053447"/>
    </source>
</evidence>
<evidence type="ECO:0000256" key="1">
    <source>
        <dbReference type="ARBA" id="ARBA00001946"/>
    </source>
</evidence>
<evidence type="ECO:0000256" key="10">
    <source>
        <dbReference type="ARBA" id="ARBA00022842"/>
    </source>
</evidence>
<feature type="binding site" evidence="18">
    <location>
        <position position="565"/>
    </location>
    <ligand>
        <name>ATP</name>
        <dbReference type="ChEBI" id="CHEBI:30616"/>
    </ligand>
</feature>
<feature type="binding site" evidence="18">
    <location>
        <position position="563"/>
    </location>
    <ligand>
        <name>ATP</name>
        <dbReference type="ChEBI" id="CHEBI:30616"/>
    </ligand>
</feature>
<sequence>MVSMLWDTLHNLRNKSSRSILKYLNTFQDEKIALDKLQSSTASESSPKSRRIFVNLSLSEDMQDEYGLPIKSYPRNKIRTTKYTPLSFIPKNLFYQFHNIANIYFFIIVILQNFSIFGTRNPGLSAVPLIVIILVTAIKDGIEDWRRTVLDNELNNTKTHMLCNWHNTNVIDENISLWRRLKKATSKFIRIIIARRKGIKEDPLSLDYMSSYRISAESRRRSVESRRLSCEKNPDLYSMIQLPSLDYRLSNEFISSKKNIEIASKQELGTVIDHYKQTPGKACFKQTFWKNIRVGDFVRLREDDLIPADILILATSEPDGACYVETKNLDGETNLKLRHALRCGYEIKSAADCEKATFIIESENPNSNLYKYNAVIHWTQFIDENLDEQKGFSEQASIQNTLFRGCQLKNTKWVIGIVIFTGEETKIMLNAGATPSKRSKIAKNLNCTIMINFIILFCICFISGVMSGMSWRNKETSAKFFEFGSLGGKPSLDSIITFVTCLILFQNLVPISLYISIEIVKTAQAFFIYSDIEMYYDKIDYPCTPKNWNISDDLGQIEYIFSDKTGTLTQNIMEFKKCTINGVTYGEVYTEAMAGMQKRQGIDVDETSAEAKASIFKSKAAMIAGLRKLNNNPYLDESKLTFISSDFVNDLRGFNGEAQAIACHNFMLTLALCHSVIAEVSPETKLRLGYKAQSPDEATLVATARDMGYVMTARHKTSINLNIHGKEKIYRILNILGFSSLRKRMSIIIRMPNNEIYLFCKGADSSVLPLTISDSKLKEKTKNDLKDFAKEGLRTLVITRRKLSEDEYNSWNKQYIIASSAIDDREEKLDKIFEEIECNLELLGGTAIEDKLQEGVPETITLLAEGGIKIWILTGDKVETAVNIGFSCNLLSNDMKILTLTSDCPEIEKVGYIVEEYLKKYFNLNEIKEEIAFIKKEYNRPPLTYALVVDGDALKMLLEDHLKDKFLMLCKQCKAVLCCRVSPSQKAAVVSIVKKGLDAMTLSIGDGANDVAMIQEAHVGVGIAGEEGRQAVMSADYAIGQFRFLSKLLLVHGRWSYRRLCEMIANFFYKNIVWTFSLFWYQTYNNFNGNHLFDYTYILLYNLAFTSLVIILMGAFDQDVDAKTSMEVPQLYKRGILQLDWSMKRFWIYILNGFYQSVVCFYLPYFLFYKGTFVTISGINLNGIEDIGVFIAAPVIMVVNISILMDQQHWDWLFMLIWGLSILLFWLWTGAYSQSTITLEFYKIAAHVFSTPSFWIVFFLTIIVAIFPQLAIKSIQKIFYPDDIDIIREQRHQGILKIKKDSVEPKRPSISSNQHIEINSDVYKLKS</sequence>
<dbReference type="GO" id="GO:0045332">
    <property type="term" value="P:phospholipid translocation"/>
    <property type="evidence" value="ECO:0007669"/>
    <property type="project" value="TreeGrafter"/>
</dbReference>
<keyword evidence="11 20" id="KW-1278">Translocase</keyword>
<dbReference type="InterPro" id="IPR023214">
    <property type="entry name" value="HAD_sf"/>
</dbReference>
<dbReference type="Pfam" id="PF13246">
    <property type="entry name" value="Cation_ATPase"/>
    <property type="match status" value="1"/>
</dbReference>
<dbReference type="Proteomes" id="UP000053447">
    <property type="component" value="Unassembled WGS sequence"/>
</dbReference>
<feature type="binding site" evidence="18">
    <location>
        <position position="875"/>
    </location>
    <ligand>
        <name>ATP</name>
        <dbReference type="ChEBI" id="CHEBI:30616"/>
    </ligand>
</feature>
<dbReference type="SFLD" id="SFLDG00002">
    <property type="entry name" value="C1.7:_P-type_atpase_like"/>
    <property type="match status" value="1"/>
</dbReference>
<feature type="binding site" evidence="18">
    <location>
        <position position="794"/>
    </location>
    <ligand>
        <name>ATP</name>
        <dbReference type="ChEBI" id="CHEBI:30616"/>
    </ligand>
</feature>
<keyword evidence="8 18" id="KW-0547">Nucleotide-binding</keyword>
<feature type="transmembrane region" description="Helical" evidence="20">
    <location>
        <begin position="1064"/>
        <end position="1083"/>
    </location>
</feature>
<feature type="transmembrane region" description="Helical" evidence="20">
    <location>
        <begin position="1187"/>
        <end position="1205"/>
    </location>
</feature>
<dbReference type="FunFam" id="3.40.50.1000:FF:000014">
    <property type="entry name" value="Phospholipid-transporting ATPase"/>
    <property type="match status" value="1"/>
</dbReference>
<keyword evidence="9 18" id="KW-0067">ATP-binding</keyword>
<organism evidence="23 24">
    <name type="scientific">Pneumocystis jirovecii (strain RU7)</name>
    <name type="common">Human pneumocystis pneumonia agent</name>
    <dbReference type="NCBI Taxonomy" id="1408657"/>
    <lineage>
        <taxon>Eukaryota</taxon>
        <taxon>Fungi</taxon>
        <taxon>Dikarya</taxon>
        <taxon>Ascomycota</taxon>
        <taxon>Taphrinomycotina</taxon>
        <taxon>Pneumocystomycetes</taxon>
        <taxon>Pneumocystaceae</taxon>
        <taxon>Pneumocystis</taxon>
    </lineage>
</organism>
<dbReference type="SUPFAM" id="SSF56784">
    <property type="entry name" value="HAD-like"/>
    <property type="match status" value="1"/>
</dbReference>
<dbReference type="EC" id="7.6.2.1" evidence="20"/>
<dbReference type="GO" id="GO:0005886">
    <property type="term" value="C:plasma membrane"/>
    <property type="evidence" value="ECO:0007669"/>
    <property type="project" value="TreeGrafter"/>
</dbReference>
<evidence type="ECO:0000256" key="2">
    <source>
        <dbReference type="ARBA" id="ARBA00004477"/>
    </source>
</evidence>
<proteinExistence type="inferred from homology"/>
<feature type="binding site" evidence="19">
    <location>
        <position position="1006"/>
    </location>
    <ligand>
        <name>Mg(2+)</name>
        <dbReference type="ChEBI" id="CHEBI:18420"/>
    </ligand>
</feature>
<comment type="cofactor">
    <cofactor evidence="1 19">
        <name>Mg(2+)</name>
        <dbReference type="ChEBI" id="CHEBI:18420"/>
    </cofactor>
</comment>
<keyword evidence="13 20" id="KW-0472">Membrane</keyword>
<protein>
    <recommendedName>
        <fullName evidence="20">Phospholipid-transporting ATPase</fullName>
        <ecNumber evidence="20">7.6.2.1</ecNumber>
    </recommendedName>
</protein>
<comment type="catalytic activity">
    <reaction evidence="15">
        <text>a 1,2-diacyl-sn-glycero-3-phosphoethanolamine(out) + ATP + H2O = a 1,2-diacyl-sn-glycero-3-phosphoethanolamine(in) + ADP + phosphate + H(+)</text>
        <dbReference type="Rhea" id="RHEA:66132"/>
        <dbReference type="ChEBI" id="CHEBI:15377"/>
        <dbReference type="ChEBI" id="CHEBI:15378"/>
        <dbReference type="ChEBI" id="CHEBI:30616"/>
        <dbReference type="ChEBI" id="CHEBI:43474"/>
        <dbReference type="ChEBI" id="CHEBI:64612"/>
        <dbReference type="ChEBI" id="CHEBI:456216"/>
    </reaction>
    <physiologicalReaction direction="left-to-right" evidence="15">
        <dbReference type="Rhea" id="RHEA:66133"/>
    </physiologicalReaction>
</comment>
<dbReference type="InterPro" id="IPR044492">
    <property type="entry name" value="P_typ_ATPase_HD_dom"/>
</dbReference>
<dbReference type="OrthoDB" id="377733at2759"/>
<feature type="binding site" evidence="18">
    <location>
        <position position="1009"/>
    </location>
    <ligand>
        <name>ATP</name>
        <dbReference type="ChEBI" id="CHEBI:30616"/>
    </ligand>
</feature>
<comment type="similarity">
    <text evidence="3 20">Belongs to the cation transport ATPase (P-type) (TC 3.A.3) family. Type IV subfamily.</text>
</comment>
<evidence type="ECO:0000256" key="8">
    <source>
        <dbReference type="ARBA" id="ARBA00022741"/>
    </source>
</evidence>
<feature type="transmembrane region" description="Helical" evidence="20">
    <location>
        <begin position="1212"/>
        <end position="1232"/>
    </location>
</feature>
<feature type="binding site" evidence="19">
    <location>
        <position position="1010"/>
    </location>
    <ligand>
        <name>Mg(2+)</name>
        <dbReference type="ChEBI" id="CHEBI:18420"/>
    </ligand>
</feature>
<dbReference type="Gene3D" id="3.40.50.1000">
    <property type="entry name" value="HAD superfamily/HAD-like"/>
    <property type="match status" value="1"/>
</dbReference>
<dbReference type="InterPro" id="IPR008250">
    <property type="entry name" value="ATPase_P-typ_transduc_dom_A_sf"/>
</dbReference>
<dbReference type="SUPFAM" id="SSF81653">
    <property type="entry name" value="Calcium ATPase, transduction domain A"/>
    <property type="match status" value="1"/>
</dbReference>
<feature type="binding site" evidence="18">
    <location>
        <position position="761"/>
    </location>
    <ligand>
        <name>ATP</name>
        <dbReference type="ChEBI" id="CHEBI:30616"/>
    </ligand>
</feature>